<feature type="compositionally biased region" description="Low complexity" evidence="1">
    <location>
        <begin position="30"/>
        <end position="56"/>
    </location>
</feature>
<feature type="region of interest" description="Disordered" evidence="1">
    <location>
        <begin position="14"/>
        <end position="131"/>
    </location>
</feature>
<dbReference type="Proteomes" id="UP000007015">
    <property type="component" value="Chromosome 1"/>
</dbReference>
<dbReference type="Gramene" id="BGIOSGA001232-TA">
    <property type="protein sequence ID" value="BGIOSGA001232-PA"/>
    <property type="gene ID" value="BGIOSGA001232"/>
</dbReference>
<dbReference type="HOGENOM" id="CLU_1557793_0_0_1"/>
<organism evidence="2 3">
    <name type="scientific">Oryza sativa subsp. indica</name>
    <name type="common">Rice</name>
    <dbReference type="NCBI Taxonomy" id="39946"/>
    <lineage>
        <taxon>Eukaryota</taxon>
        <taxon>Viridiplantae</taxon>
        <taxon>Streptophyta</taxon>
        <taxon>Embryophyta</taxon>
        <taxon>Tracheophyta</taxon>
        <taxon>Spermatophyta</taxon>
        <taxon>Magnoliopsida</taxon>
        <taxon>Liliopsida</taxon>
        <taxon>Poales</taxon>
        <taxon>Poaceae</taxon>
        <taxon>BOP clade</taxon>
        <taxon>Oryzoideae</taxon>
        <taxon>Oryzeae</taxon>
        <taxon>Oryzinae</taxon>
        <taxon>Oryza</taxon>
        <taxon>Oryza sativa</taxon>
    </lineage>
</organism>
<feature type="compositionally biased region" description="Basic residues" evidence="1">
    <location>
        <begin position="59"/>
        <end position="73"/>
    </location>
</feature>
<keyword evidence="3" id="KW-1185">Reference proteome</keyword>
<name>A2WSH1_ORYSI</name>
<gene>
    <name evidence="2" type="ORF">OsI_02811</name>
</gene>
<dbReference type="EMBL" id="CM000126">
    <property type="protein sequence ID" value="EAY74917.1"/>
    <property type="molecule type" value="Genomic_DNA"/>
</dbReference>
<reference evidence="2 3" key="1">
    <citation type="journal article" date="2005" name="PLoS Biol.">
        <title>The genomes of Oryza sativa: a history of duplications.</title>
        <authorList>
            <person name="Yu J."/>
            <person name="Wang J."/>
            <person name="Lin W."/>
            <person name="Li S."/>
            <person name="Li H."/>
            <person name="Zhou J."/>
            <person name="Ni P."/>
            <person name="Dong W."/>
            <person name="Hu S."/>
            <person name="Zeng C."/>
            <person name="Zhang J."/>
            <person name="Zhang Y."/>
            <person name="Li R."/>
            <person name="Xu Z."/>
            <person name="Li S."/>
            <person name="Li X."/>
            <person name="Zheng H."/>
            <person name="Cong L."/>
            <person name="Lin L."/>
            <person name="Yin J."/>
            <person name="Geng J."/>
            <person name="Li G."/>
            <person name="Shi J."/>
            <person name="Liu J."/>
            <person name="Lv H."/>
            <person name="Li J."/>
            <person name="Wang J."/>
            <person name="Deng Y."/>
            <person name="Ran L."/>
            <person name="Shi X."/>
            <person name="Wang X."/>
            <person name="Wu Q."/>
            <person name="Li C."/>
            <person name="Ren X."/>
            <person name="Wang J."/>
            <person name="Wang X."/>
            <person name="Li D."/>
            <person name="Liu D."/>
            <person name="Zhang X."/>
            <person name="Ji Z."/>
            <person name="Zhao W."/>
            <person name="Sun Y."/>
            <person name="Zhang Z."/>
            <person name="Bao J."/>
            <person name="Han Y."/>
            <person name="Dong L."/>
            <person name="Ji J."/>
            <person name="Chen P."/>
            <person name="Wu S."/>
            <person name="Liu J."/>
            <person name="Xiao Y."/>
            <person name="Bu D."/>
            <person name="Tan J."/>
            <person name="Yang L."/>
            <person name="Ye C."/>
            <person name="Zhang J."/>
            <person name="Xu J."/>
            <person name="Zhou Y."/>
            <person name="Yu Y."/>
            <person name="Zhang B."/>
            <person name="Zhuang S."/>
            <person name="Wei H."/>
            <person name="Liu B."/>
            <person name="Lei M."/>
            <person name="Yu H."/>
            <person name="Li Y."/>
            <person name="Xu H."/>
            <person name="Wei S."/>
            <person name="He X."/>
            <person name="Fang L."/>
            <person name="Zhang Z."/>
            <person name="Zhang Y."/>
            <person name="Huang X."/>
            <person name="Su Z."/>
            <person name="Tong W."/>
            <person name="Li J."/>
            <person name="Tong Z."/>
            <person name="Li S."/>
            <person name="Ye J."/>
            <person name="Wang L."/>
            <person name="Fang L."/>
            <person name="Lei T."/>
            <person name="Chen C."/>
            <person name="Chen H."/>
            <person name="Xu Z."/>
            <person name="Li H."/>
            <person name="Huang H."/>
            <person name="Zhang F."/>
            <person name="Xu H."/>
            <person name="Li N."/>
            <person name="Zhao C."/>
            <person name="Li S."/>
            <person name="Dong L."/>
            <person name="Huang Y."/>
            <person name="Li L."/>
            <person name="Xi Y."/>
            <person name="Qi Q."/>
            <person name="Li W."/>
            <person name="Zhang B."/>
            <person name="Hu W."/>
            <person name="Zhang Y."/>
            <person name="Tian X."/>
            <person name="Jiao Y."/>
            <person name="Liang X."/>
            <person name="Jin J."/>
            <person name="Gao L."/>
            <person name="Zheng W."/>
            <person name="Hao B."/>
            <person name="Liu S."/>
            <person name="Wang W."/>
            <person name="Yuan L."/>
            <person name="Cao M."/>
            <person name="McDermott J."/>
            <person name="Samudrala R."/>
            <person name="Wang J."/>
            <person name="Wong G.K."/>
            <person name="Yang H."/>
        </authorList>
    </citation>
    <scope>NUCLEOTIDE SEQUENCE [LARGE SCALE GENOMIC DNA]</scope>
    <source>
        <strain evidence="3">cv. 93-11</strain>
    </source>
</reference>
<evidence type="ECO:0000313" key="2">
    <source>
        <dbReference type="EMBL" id="EAY74917.1"/>
    </source>
</evidence>
<protein>
    <submittedName>
        <fullName evidence="2">Uncharacterized protein</fullName>
    </submittedName>
</protein>
<evidence type="ECO:0000313" key="3">
    <source>
        <dbReference type="Proteomes" id="UP000007015"/>
    </source>
</evidence>
<dbReference type="AlphaFoldDB" id="A2WSH1"/>
<proteinExistence type="predicted"/>
<sequence>MAVAVLANVVKTSIDPDSRIPPWRIKKAMSSRPSTPSTTSSTCSSASFPTSSTPQPQHHPCHRARQFARRRGLGRQGEPPGPLHPGAPGRKRSVSPRRGYSSPCQCTWGTPSPRGSARCRAPAPAKEADERGGGPLCYGRFAVVGGGMSAVSCSTVRGVWGSAACGVFASGP</sequence>
<evidence type="ECO:0000256" key="1">
    <source>
        <dbReference type="SAM" id="MobiDB-lite"/>
    </source>
</evidence>
<accession>A2WSH1</accession>